<accession>A0AAV4U168</accession>
<sequence>MPVLPLGRGVTGGGGGKGSNAFLKYQKLIYDCLIMGNQRYDCDMFAEKCNGIQCSYKLRYSTWGHWVEGGKPLPPGLVTECLCEGVKFNWNGRSEMRPGNSAPLRFSINYNEIIPGNLRSEDGISGYERSLQPPLKECQFCHSGGAKGGGGMKSNAF</sequence>
<name>A0AAV4U168_CAEEX</name>
<evidence type="ECO:0000313" key="2">
    <source>
        <dbReference type="Proteomes" id="UP001054945"/>
    </source>
</evidence>
<evidence type="ECO:0000313" key="1">
    <source>
        <dbReference type="EMBL" id="GIY51478.1"/>
    </source>
</evidence>
<dbReference type="EMBL" id="BPLR01012115">
    <property type="protein sequence ID" value="GIY51478.1"/>
    <property type="molecule type" value="Genomic_DNA"/>
</dbReference>
<dbReference type="AlphaFoldDB" id="A0AAV4U168"/>
<proteinExistence type="predicted"/>
<comment type="caution">
    <text evidence="1">The sequence shown here is derived from an EMBL/GenBank/DDBJ whole genome shotgun (WGS) entry which is preliminary data.</text>
</comment>
<keyword evidence="2" id="KW-1185">Reference proteome</keyword>
<gene>
    <name evidence="1" type="ORF">CEXT_611801</name>
</gene>
<dbReference type="Proteomes" id="UP001054945">
    <property type="component" value="Unassembled WGS sequence"/>
</dbReference>
<reference evidence="1 2" key="1">
    <citation type="submission" date="2021-06" db="EMBL/GenBank/DDBJ databases">
        <title>Caerostris extrusa draft genome.</title>
        <authorList>
            <person name="Kono N."/>
            <person name="Arakawa K."/>
        </authorList>
    </citation>
    <scope>NUCLEOTIDE SEQUENCE [LARGE SCALE GENOMIC DNA]</scope>
</reference>
<protein>
    <submittedName>
        <fullName evidence="1">Uncharacterized protein</fullName>
    </submittedName>
</protein>
<organism evidence="1 2">
    <name type="scientific">Caerostris extrusa</name>
    <name type="common">Bark spider</name>
    <name type="synonym">Caerostris bankana</name>
    <dbReference type="NCBI Taxonomy" id="172846"/>
    <lineage>
        <taxon>Eukaryota</taxon>
        <taxon>Metazoa</taxon>
        <taxon>Ecdysozoa</taxon>
        <taxon>Arthropoda</taxon>
        <taxon>Chelicerata</taxon>
        <taxon>Arachnida</taxon>
        <taxon>Araneae</taxon>
        <taxon>Araneomorphae</taxon>
        <taxon>Entelegynae</taxon>
        <taxon>Araneoidea</taxon>
        <taxon>Araneidae</taxon>
        <taxon>Caerostris</taxon>
    </lineage>
</organism>